<feature type="compositionally biased region" description="Low complexity" evidence="8">
    <location>
        <begin position="792"/>
        <end position="809"/>
    </location>
</feature>
<dbReference type="Proteomes" id="UP000694843">
    <property type="component" value="Unplaced"/>
</dbReference>
<evidence type="ECO:0000256" key="8">
    <source>
        <dbReference type="SAM" id="MobiDB-lite"/>
    </source>
</evidence>
<dbReference type="RefSeq" id="XP_018006405.1">
    <property type="nucleotide sequence ID" value="XM_018150916.2"/>
</dbReference>
<organism evidence="10 11">
    <name type="scientific">Hyalella azteca</name>
    <name type="common">Amphipod</name>
    <dbReference type="NCBI Taxonomy" id="294128"/>
    <lineage>
        <taxon>Eukaryota</taxon>
        <taxon>Metazoa</taxon>
        <taxon>Ecdysozoa</taxon>
        <taxon>Arthropoda</taxon>
        <taxon>Crustacea</taxon>
        <taxon>Multicrustacea</taxon>
        <taxon>Malacostraca</taxon>
        <taxon>Eumalacostraca</taxon>
        <taxon>Peracarida</taxon>
        <taxon>Amphipoda</taxon>
        <taxon>Senticaudata</taxon>
        <taxon>Talitrida</taxon>
        <taxon>Talitroidea</taxon>
        <taxon>Hyalellidae</taxon>
        <taxon>Hyalella</taxon>
    </lineage>
</organism>
<keyword evidence="3" id="KW-0677">Repeat</keyword>
<dbReference type="FunFam" id="3.30.160.60:FF:002343">
    <property type="entry name" value="Zinc finger protein 33A"/>
    <property type="match status" value="1"/>
</dbReference>
<feature type="region of interest" description="Disordered" evidence="8">
    <location>
        <begin position="1"/>
        <end position="33"/>
    </location>
</feature>
<dbReference type="Gene3D" id="3.30.160.60">
    <property type="entry name" value="Classic Zinc Finger"/>
    <property type="match status" value="4"/>
</dbReference>
<keyword evidence="2" id="KW-0479">Metal-binding</keyword>
<keyword evidence="6" id="KW-0539">Nucleus</keyword>
<dbReference type="FunFam" id="3.30.160.60:FF:000414">
    <property type="entry name" value="Zinc finger protein 398"/>
    <property type="match status" value="1"/>
</dbReference>
<evidence type="ECO:0000256" key="4">
    <source>
        <dbReference type="ARBA" id="ARBA00022771"/>
    </source>
</evidence>
<feature type="region of interest" description="Disordered" evidence="8">
    <location>
        <begin position="690"/>
        <end position="730"/>
    </location>
</feature>
<feature type="domain" description="C2H2-type" evidence="9">
    <location>
        <begin position="819"/>
        <end position="844"/>
    </location>
</feature>
<evidence type="ECO:0000313" key="10">
    <source>
        <dbReference type="Proteomes" id="UP000694843"/>
    </source>
</evidence>
<keyword evidence="5" id="KW-0862">Zinc</keyword>
<feature type="compositionally biased region" description="Polar residues" evidence="8">
    <location>
        <begin position="498"/>
        <end position="507"/>
    </location>
</feature>
<comment type="subcellular location">
    <subcellularLocation>
        <location evidence="1">Nucleus</location>
    </subcellularLocation>
</comment>
<feature type="region of interest" description="Disordered" evidence="8">
    <location>
        <begin position="65"/>
        <end position="104"/>
    </location>
</feature>
<dbReference type="PANTHER" id="PTHR16515:SF49">
    <property type="entry name" value="GASTRULA ZINC FINGER PROTEIN XLCGF49.1-LIKE-RELATED"/>
    <property type="match status" value="1"/>
</dbReference>
<dbReference type="SUPFAM" id="SSF57667">
    <property type="entry name" value="beta-beta-alpha zinc fingers"/>
    <property type="match status" value="3"/>
</dbReference>
<evidence type="ECO:0000256" key="7">
    <source>
        <dbReference type="PROSITE-ProRule" id="PRU00042"/>
    </source>
</evidence>
<sequence length="1010" mass="110248">METNILRDHLTASPDLTSPRSTPLPANDPSKSVVQCPHCDHKLLNENSLKVHLIYHHGIGQDNNMWMNTQDSTEPTQAAPMSDQPSSSNDHALNDDNIHNQPQIPVENLEFSSVLTNVDGMHMSSNSQQKYAPPSAMSPMQFDFSSPSANNVSSSFQPSSSQYLNDYSHIPNSNEYGITQSYSTIAGFNRANGYSPDEVDYQNSYDRQFAPGGPRFHPYVRSPLPSPLVIKEEPIIKTETQEILDLDSHRFLQNSSHTTAVPQLSGGTVSHIWRPADHQLSNSPTLPPMPLTGGHMQSLSSGSMYGGSVMHSQHSPSHGPMGYPSPIPSNNYHPQGFSQVNSLPPLGLPKLSPNYLQSDSSQNSSIIQSQPPPQTRQANDGPPTEFPTNVKRPKNFKCEICLKWFTSQGHLKRHYNTTLHKNMAKQKENTAETELTDPLAMQSTSMQSSILQPVNSPAMPSMSPAMPPTMSPAMPPVMTPTMSPAMPPGGLPAMSPAMTPSMSPVITSSLPPSDSPMMSSSPRLPSNGMTVQPGPDSSNRLVSEPEEKSADLNPSPLAYQMSNEIQYSQAPEQNIQYHSTYGGNDSYEPNYNDYSSRSLEPYSVASSTNSSNVPTSSTMYHGHFSSSNSQNGLGISSQFFLTGPTPMTGGGTTFLRPNDSTIRPTPSPHPSSQAHLGGYNMSPVATMSSNFSGVSSSSTNEYLSQSNPDIMGQNRPVNRYSPQENASGEVDSIIDGFTTFPSLNSMEAKDQATRQEINNHYFAEPDGRPPSISPEVRSGSALDSTSDGSRDSISTTASGGSTSSNTPTTKTKEGKDAPVKCPDCSKVCASPCYLTQHRKRYHSGVLDYKCEKCGKKFSERTNYEEHKLKHAGDKPYKCEECPKQFNHKTDLRRHSCLHTGEKPFHCPTCNKGFIRKDHMMKHQMTHEKKRQAAAAAAAVNSIPTSHHIPVSMNGALPGYPPAHMPTNALMPDRFIPNSYPSMGHHHHLAPPPHHNPPTLAQHPSSLPRVY</sequence>
<feature type="compositionally biased region" description="Polar residues" evidence="8">
    <location>
        <begin position="527"/>
        <end position="541"/>
    </location>
</feature>
<feature type="region of interest" description="Disordered" evidence="8">
    <location>
        <begin position="491"/>
        <end position="555"/>
    </location>
</feature>
<feature type="compositionally biased region" description="Polar residues" evidence="8">
    <location>
        <begin position="699"/>
        <end position="708"/>
    </location>
</feature>
<dbReference type="PROSITE" id="PS00028">
    <property type="entry name" value="ZINC_FINGER_C2H2_1"/>
    <property type="match status" value="5"/>
</dbReference>
<dbReference type="AlphaFoldDB" id="A0A8B7MYL3"/>
<feature type="compositionally biased region" description="Low complexity" evidence="8">
    <location>
        <begin position="508"/>
        <end position="526"/>
    </location>
</feature>
<dbReference type="GO" id="GO:0006355">
    <property type="term" value="P:regulation of DNA-templated transcription"/>
    <property type="evidence" value="ECO:0007669"/>
    <property type="project" value="UniProtKB-ARBA"/>
</dbReference>
<dbReference type="GO" id="GO:0005634">
    <property type="term" value="C:nucleus"/>
    <property type="evidence" value="ECO:0007669"/>
    <property type="project" value="UniProtKB-SubCell"/>
</dbReference>
<dbReference type="InterPro" id="IPR050331">
    <property type="entry name" value="Zinc_finger"/>
</dbReference>
<feature type="domain" description="C2H2-type" evidence="9">
    <location>
        <begin position="396"/>
        <end position="425"/>
    </location>
</feature>
<evidence type="ECO:0000313" key="11">
    <source>
        <dbReference type="RefSeq" id="XP_018006405.1"/>
    </source>
</evidence>
<feature type="domain" description="C2H2-type" evidence="9">
    <location>
        <begin position="876"/>
        <end position="903"/>
    </location>
</feature>
<keyword evidence="4 7" id="KW-0863">Zinc-finger</keyword>
<evidence type="ECO:0000256" key="5">
    <source>
        <dbReference type="ARBA" id="ARBA00022833"/>
    </source>
</evidence>
<feature type="region of interest" description="Disordered" evidence="8">
    <location>
        <begin position="761"/>
        <end position="818"/>
    </location>
</feature>
<evidence type="ECO:0000259" key="9">
    <source>
        <dbReference type="PROSITE" id="PS50157"/>
    </source>
</evidence>
<feature type="region of interest" description="Disordered" evidence="8">
    <location>
        <begin position="279"/>
        <end position="391"/>
    </location>
</feature>
<dbReference type="InterPro" id="IPR036236">
    <property type="entry name" value="Znf_C2H2_sf"/>
</dbReference>
<keyword evidence="10" id="KW-1185">Reference proteome</keyword>
<dbReference type="SMART" id="SM00355">
    <property type="entry name" value="ZnF_C2H2"/>
    <property type="match status" value="6"/>
</dbReference>
<feature type="compositionally biased region" description="Polar residues" evidence="8">
    <location>
        <begin position="65"/>
        <end position="76"/>
    </location>
</feature>
<dbReference type="GeneID" id="108664339"/>
<evidence type="ECO:0000256" key="2">
    <source>
        <dbReference type="ARBA" id="ARBA00022723"/>
    </source>
</evidence>
<gene>
    <name evidence="11" type="primary">LOC108664339</name>
</gene>
<proteinExistence type="predicted"/>
<feature type="compositionally biased region" description="Low complexity" evidence="8">
    <location>
        <begin position="342"/>
        <end position="369"/>
    </location>
</feature>
<reference evidence="11" key="1">
    <citation type="submission" date="2025-08" db="UniProtKB">
        <authorList>
            <consortium name="RefSeq"/>
        </authorList>
    </citation>
    <scope>IDENTIFICATION</scope>
    <source>
        <tissue evidence="11">Whole organism</tissue>
    </source>
</reference>
<dbReference type="OrthoDB" id="6077919at2759"/>
<feature type="domain" description="C2H2-type" evidence="9">
    <location>
        <begin position="848"/>
        <end position="875"/>
    </location>
</feature>
<dbReference type="GO" id="GO:0008270">
    <property type="term" value="F:zinc ion binding"/>
    <property type="evidence" value="ECO:0007669"/>
    <property type="project" value="UniProtKB-KW"/>
</dbReference>
<accession>A0A8B7MYL3</accession>
<feature type="compositionally biased region" description="Basic and acidic residues" evidence="8">
    <location>
        <begin position="1"/>
        <end position="10"/>
    </location>
</feature>
<dbReference type="KEGG" id="hazt:108664339"/>
<evidence type="ECO:0000256" key="6">
    <source>
        <dbReference type="ARBA" id="ARBA00023242"/>
    </source>
</evidence>
<dbReference type="Pfam" id="PF00096">
    <property type="entry name" value="zf-C2H2"/>
    <property type="match status" value="3"/>
</dbReference>
<feature type="domain" description="C2H2-type" evidence="9">
    <location>
        <begin position="904"/>
        <end position="931"/>
    </location>
</feature>
<name>A0A8B7MYL3_HYAAZ</name>
<protein>
    <submittedName>
        <fullName evidence="11">Uncharacterized protein LOC108664339</fullName>
    </submittedName>
</protein>
<dbReference type="InterPro" id="IPR013087">
    <property type="entry name" value="Znf_C2H2_type"/>
</dbReference>
<dbReference type="PROSITE" id="PS50157">
    <property type="entry name" value="ZINC_FINGER_C2H2_2"/>
    <property type="match status" value="5"/>
</dbReference>
<dbReference type="OMA" id="SHIWRPA"/>
<feature type="region of interest" description="Disordered" evidence="8">
    <location>
        <begin position="980"/>
        <end position="1010"/>
    </location>
</feature>
<feature type="compositionally biased region" description="Polar residues" evidence="8">
    <location>
        <begin position="328"/>
        <end position="341"/>
    </location>
</feature>
<dbReference type="PANTHER" id="PTHR16515">
    <property type="entry name" value="PR DOMAIN ZINC FINGER PROTEIN"/>
    <property type="match status" value="1"/>
</dbReference>
<evidence type="ECO:0000256" key="1">
    <source>
        <dbReference type="ARBA" id="ARBA00004123"/>
    </source>
</evidence>
<evidence type="ECO:0000256" key="3">
    <source>
        <dbReference type="ARBA" id="ARBA00022737"/>
    </source>
</evidence>